<name>A0A5D2J1I2_GOSTO</name>
<sequence length="111" mass="12306">MKEIKKKKKKNTFPTRNHLPSSQDCRTRNRDRCTSSSLFDPRILTKKLFPSETLTITASFQHSSSNTSMTSPGTQSSVSFIGEGQGLIAFLGTLSTFAASPVIENQPYFTL</sequence>
<evidence type="ECO:0000313" key="2">
    <source>
        <dbReference type="EMBL" id="TYH48711.1"/>
    </source>
</evidence>
<organism evidence="2 3">
    <name type="scientific">Gossypium tomentosum</name>
    <name type="common">Hawaiian cotton</name>
    <name type="synonym">Gossypium sandvicense</name>
    <dbReference type="NCBI Taxonomy" id="34277"/>
    <lineage>
        <taxon>Eukaryota</taxon>
        <taxon>Viridiplantae</taxon>
        <taxon>Streptophyta</taxon>
        <taxon>Embryophyta</taxon>
        <taxon>Tracheophyta</taxon>
        <taxon>Spermatophyta</taxon>
        <taxon>Magnoliopsida</taxon>
        <taxon>eudicotyledons</taxon>
        <taxon>Gunneridae</taxon>
        <taxon>Pentapetalae</taxon>
        <taxon>rosids</taxon>
        <taxon>malvids</taxon>
        <taxon>Malvales</taxon>
        <taxon>Malvaceae</taxon>
        <taxon>Malvoideae</taxon>
        <taxon>Gossypium</taxon>
    </lineage>
</organism>
<proteinExistence type="predicted"/>
<feature type="compositionally biased region" description="Basic residues" evidence="1">
    <location>
        <begin position="1"/>
        <end position="11"/>
    </location>
</feature>
<gene>
    <name evidence="2" type="ORF">ES332_D10G086100v1</name>
</gene>
<protein>
    <submittedName>
        <fullName evidence="2">Uncharacterized protein</fullName>
    </submittedName>
</protein>
<dbReference type="Proteomes" id="UP000322667">
    <property type="component" value="Chromosome D10"/>
</dbReference>
<evidence type="ECO:0000313" key="3">
    <source>
        <dbReference type="Proteomes" id="UP000322667"/>
    </source>
</evidence>
<dbReference type="EMBL" id="CM017632">
    <property type="protein sequence ID" value="TYH48711.1"/>
    <property type="molecule type" value="Genomic_DNA"/>
</dbReference>
<feature type="compositionally biased region" description="Polar residues" evidence="1">
    <location>
        <begin position="12"/>
        <end position="24"/>
    </location>
</feature>
<evidence type="ECO:0000256" key="1">
    <source>
        <dbReference type="SAM" id="MobiDB-lite"/>
    </source>
</evidence>
<keyword evidence="3" id="KW-1185">Reference proteome</keyword>
<reference evidence="2 3" key="1">
    <citation type="submission" date="2019-07" db="EMBL/GenBank/DDBJ databases">
        <title>WGS assembly of Gossypium tomentosum.</title>
        <authorList>
            <person name="Chen Z.J."/>
            <person name="Sreedasyam A."/>
            <person name="Ando A."/>
            <person name="Song Q."/>
            <person name="De L."/>
            <person name="Hulse-Kemp A."/>
            <person name="Ding M."/>
            <person name="Ye W."/>
            <person name="Kirkbride R."/>
            <person name="Jenkins J."/>
            <person name="Plott C."/>
            <person name="Lovell J."/>
            <person name="Lin Y.-M."/>
            <person name="Vaughn R."/>
            <person name="Liu B."/>
            <person name="Li W."/>
            <person name="Simpson S."/>
            <person name="Scheffler B."/>
            <person name="Saski C."/>
            <person name="Grover C."/>
            <person name="Hu G."/>
            <person name="Conover J."/>
            <person name="Carlson J."/>
            <person name="Shu S."/>
            <person name="Boston L."/>
            <person name="Williams M."/>
            <person name="Peterson D."/>
            <person name="Mcgee K."/>
            <person name="Jones D."/>
            <person name="Wendel J."/>
            <person name="Stelly D."/>
            <person name="Grimwood J."/>
            <person name="Schmutz J."/>
        </authorList>
    </citation>
    <scope>NUCLEOTIDE SEQUENCE [LARGE SCALE GENOMIC DNA]</scope>
    <source>
        <strain evidence="2">7179.01</strain>
    </source>
</reference>
<dbReference type="AlphaFoldDB" id="A0A5D2J1I2"/>
<accession>A0A5D2J1I2</accession>
<feature type="region of interest" description="Disordered" evidence="1">
    <location>
        <begin position="1"/>
        <end position="34"/>
    </location>
</feature>